<dbReference type="PANTHER" id="PTHR22872">
    <property type="entry name" value="BTK-BINDING PROTEIN-RELATED"/>
    <property type="match status" value="1"/>
</dbReference>
<keyword evidence="6" id="KW-1185">Reference proteome</keyword>
<gene>
    <name evidence="5" type="ORF">CU098_000354</name>
</gene>
<evidence type="ECO:0000256" key="2">
    <source>
        <dbReference type="PROSITE-ProRule" id="PRU00235"/>
    </source>
</evidence>
<feature type="repeat" description="RCC1" evidence="2">
    <location>
        <begin position="129"/>
        <end position="180"/>
    </location>
</feature>
<dbReference type="PROSITE" id="PS50097">
    <property type="entry name" value="BTB"/>
    <property type="match status" value="2"/>
</dbReference>
<dbReference type="InterPro" id="IPR000210">
    <property type="entry name" value="BTB/POZ_dom"/>
</dbReference>
<dbReference type="SUPFAM" id="SSF50985">
    <property type="entry name" value="RCC1/BLIP-II"/>
    <property type="match status" value="1"/>
</dbReference>
<dbReference type="CDD" id="cd18186">
    <property type="entry name" value="BTB_POZ_ZBTB_KLHL-like"/>
    <property type="match status" value="1"/>
</dbReference>
<feature type="domain" description="BTB" evidence="4">
    <location>
        <begin position="591"/>
        <end position="660"/>
    </location>
</feature>
<dbReference type="InterPro" id="IPR009091">
    <property type="entry name" value="RCC1/BLIP-II"/>
</dbReference>
<feature type="repeat" description="RCC1" evidence="2">
    <location>
        <begin position="24"/>
        <end position="74"/>
    </location>
</feature>
<dbReference type="OrthoDB" id="1893551at2759"/>
<name>A0A367KQR8_RHIST</name>
<keyword evidence="1" id="KW-0677">Repeat</keyword>
<sequence>PNYVIESVVMSKYHMAILTSDSSHNLLVCGFGRGGRLGLGKDLETQFIPVAVPWPERIVSVALGRDHTVAVTESGHVITFGSNDMGQLGYETDHQDQLVPRKIQAQSLKKQPILGAAASRIHSVVFTLTDIFTFGLNQGQLGYHQPDHDPCQTTPRKVSMSTEIVQVVANDNATAVLNKSHEVILLCNYNQQKLFFPIHRFPKHIVVHRSEPNYAVKLISSGSEYLGAVTNTGDVFIWTCRSLRRNSEQMRKACATNKQTTIISAPKPIWALHKAHHAAIDASIGQHGEIVICTVSGHVFVGRNEANGYKFSPIPHLQRCIKVCANLSGAFAAIRSEYVLPALTTVLPSTLEHDLAIALPHMNIAKELQSQLRHTESLMELEVKSERHTRMTATIEDDEAALQYQQKRETMVKQKHHDMMLSFVNEAWDRIDIISRQDDTLDIVFMINDKRIYCHSSLLQCRSRLFRQLIDCVDRTLDQQLTIKVKKREADGRIEIHIDQCQTASLLLLLDYVYTDTYEHPMKAFFKLPPLCFEGFDLPSSAMVKSVQKDLVTLANLFDLPLLISSAQSSFGHTPVPSLKDSLKQLKEKRAEISILTKDSGQTLNCHRIILRQRCPFFSNLFKPQSVWIQTRKEQNKQAMIVNLDHMTHDIMKIILDYIYLDKDESSLFDEIEQDKEESMMKFLLELLCEADYLLLERLKTITEKALVRFIKLRSAPTIADYANTYLADNLKKACLQFISVNLPVFLRANMLDTMAVSLVRDLEAFVRQLQMVVMPLVPKGNYVAPDDDQEALLEEEDTEFSSSMYALSRGDGSTTPKETAKKSSPPLPSTPAENSNKTKRDTRISLESLEPQQEKRQPSASWAPVAVNEATSTTKLSLREIIETENKPVEAKTNSKAVMPKKISQKERKRLVHQQEVAAAMESSSSTSRPVWGKLPVIDVKPILKNTEFIKDTSIPLLNHDGKGKKVYISQQNLNQIEVADSNSRQPLEPKKPQVLFNPTESLGSTFKLTPIRRFNFNKESTQANVERSFQSIQKQQELEDNWIKGDKPKKNILRIQKEEQAVTSIGQYYVQTLEIMSGEWCEVQRITTR</sequence>
<evidence type="ECO:0000313" key="6">
    <source>
        <dbReference type="Proteomes" id="UP000253551"/>
    </source>
</evidence>
<evidence type="ECO:0000256" key="3">
    <source>
        <dbReference type="SAM" id="MobiDB-lite"/>
    </source>
</evidence>
<protein>
    <recommendedName>
        <fullName evidence="4">BTB domain-containing protein</fullName>
    </recommendedName>
</protein>
<feature type="domain" description="BTB" evidence="4">
    <location>
        <begin position="441"/>
        <end position="522"/>
    </location>
</feature>
<dbReference type="AlphaFoldDB" id="A0A367KQR8"/>
<dbReference type="InterPro" id="IPR000408">
    <property type="entry name" value="Reg_chr_condens"/>
</dbReference>
<proteinExistence type="predicted"/>
<dbReference type="PROSITE" id="PS50012">
    <property type="entry name" value="RCC1_3"/>
    <property type="match status" value="3"/>
</dbReference>
<dbReference type="Gene3D" id="3.30.710.10">
    <property type="entry name" value="Potassium Channel Kv1.1, Chain A"/>
    <property type="match status" value="2"/>
</dbReference>
<dbReference type="SMART" id="SM00225">
    <property type="entry name" value="BTB"/>
    <property type="match status" value="2"/>
</dbReference>
<feature type="non-terminal residue" evidence="5">
    <location>
        <position position="1"/>
    </location>
</feature>
<evidence type="ECO:0000259" key="4">
    <source>
        <dbReference type="PROSITE" id="PS50097"/>
    </source>
</evidence>
<dbReference type="Pfam" id="PF00415">
    <property type="entry name" value="RCC1"/>
    <property type="match status" value="2"/>
</dbReference>
<dbReference type="SUPFAM" id="SSF54695">
    <property type="entry name" value="POZ domain"/>
    <property type="match status" value="2"/>
</dbReference>
<reference evidence="5 6" key="1">
    <citation type="journal article" date="2018" name="G3 (Bethesda)">
        <title>Phylogenetic and Phylogenomic Definition of Rhizopus Species.</title>
        <authorList>
            <person name="Gryganskyi A.P."/>
            <person name="Golan J."/>
            <person name="Dolatabadi S."/>
            <person name="Mondo S."/>
            <person name="Robb S."/>
            <person name="Idnurm A."/>
            <person name="Muszewska A."/>
            <person name="Steczkiewicz K."/>
            <person name="Masonjones S."/>
            <person name="Liao H.L."/>
            <person name="Gajdeczka M.T."/>
            <person name="Anike F."/>
            <person name="Vuek A."/>
            <person name="Anishchenko I.M."/>
            <person name="Voigt K."/>
            <person name="de Hoog G.S."/>
            <person name="Smith M.E."/>
            <person name="Heitman J."/>
            <person name="Vilgalys R."/>
            <person name="Stajich J.E."/>
        </authorList>
    </citation>
    <scope>NUCLEOTIDE SEQUENCE [LARGE SCALE GENOMIC DNA]</scope>
    <source>
        <strain evidence="5 6">LSU 92-RS-03</strain>
    </source>
</reference>
<dbReference type="Proteomes" id="UP000253551">
    <property type="component" value="Unassembled WGS sequence"/>
</dbReference>
<dbReference type="STRING" id="4846.A0A367KQR8"/>
<evidence type="ECO:0000313" key="5">
    <source>
        <dbReference type="EMBL" id="RCI04480.1"/>
    </source>
</evidence>
<dbReference type="InterPro" id="IPR051625">
    <property type="entry name" value="Signaling_Regulatory_Domain"/>
</dbReference>
<dbReference type="InterPro" id="IPR011333">
    <property type="entry name" value="SKP1/BTB/POZ_sf"/>
</dbReference>
<feature type="region of interest" description="Disordered" evidence="3">
    <location>
        <begin position="800"/>
        <end position="870"/>
    </location>
</feature>
<comment type="caution">
    <text evidence="5">The sequence shown here is derived from an EMBL/GenBank/DDBJ whole genome shotgun (WGS) entry which is preliminary data.</text>
</comment>
<feature type="compositionally biased region" description="Polar residues" evidence="3">
    <location>
        <begin position="801"/>
        <end position="818"/>
    </location>
</feature>
<evidence type="ECO:0000256" key="1">
    <source>
        <dbReference type="ARBA" id="ARBA00022737"/>
    </source>
</evidence>
<accession>A0A367KQR8</accession>
<dbReference type="PRINTS" id="PR00633">
    <property type="entry name" value="RCCNDNSATION"/>
</dbReference>
<feature type="repeat" description="RCC1" evidence="2">
    <location>
        <begin position="75"/>
        <end position="129"/>
    </location>
</feature>
<dbReference type="Pfam" id="PF00651">
    <property type="entry name" value="BTB"/>
    <property type="match status" value="2"/>
</dbReference>
<dbReference type="Gene3D" id="2.130.10.30">
    <property type="entry name" value="Regulator of chromosome condensation 1/beta-lactamase-inhibitor protein II"/>
    <property type="match status" value="1"/>
</dbReference>
<organism evidence="5 6">
    <name type="scientific">Rhizopus stolonifer</name>
    <name type="common">Rhizopus nigricans</name>
    <dbReference type="NCBI Taxonomy" id="4846"/>
    <lineage>
        <taxon>Eukaryota</taxon>
        <taxon>Fungi</taxon>
        <taxon>Fungi incertae sedis</taxon>
        <taxon>Mucoromycota</taxon>
        <taxon>Mucoromycotina</taxon>
        <taxon>Mucoromycetes</taxon>
        <taxon>Mucorales</taxon>
        <taxon>Mucorineae</taxon>
        <taxon>Rhizopodaceae</taxon>
        <taxon>Rhizopus</taxon>
    </lineage>
</organism>
<dbReference type="EMBL" id="PJQM01000669">
    <property type="protein sequence ID" value="RCI04480.1"/>
    <property type="molecule type" value="Genomic_DNA"/>
</dbReference>
<dbReference type="PANTHER" id="PTHR22872:SF2">
    <property type="entry name" value="INHIBITOR OF BRUTON TYROSINE KINASE"/>
    <property type="match status" value="1"/>
</dbReference>